<dbReference type="Proteomes" id="UP000178534">
    <property type="component" value="Unassembled WGS sequence"/>
</dbReference>
<accession>A0A1G2DH15</accession>
<dbReference type="AlphaFoldDB" id="A0A1G2DH15"/>
<sequence>MSEKRPRTTVVGGRGFDQIVDDLASQISKIVREHQYSQKIAARLFREAWREIERGRICGENPEEYVREHLGKQIAEYVRLGVQTPTGFLEEEFINALEPLVKKTVNFFTPPAGYPILDGELTCFLVPPAEWGLSLRSLIGRFRISPTMLYDYREVLDRVSSGGKVVPGGNIVPQNPCVLIGVKGGRGLREETRAEADREREKFALSYFSAYQLALLLLLRPDFLRHGESAIALGERFPGEQYLQFTATEKGFVPTLISDPSGSSLSGVGKPYYARIIAT</sequence>
<proteinExistence type="predicted"/>
<name>A0A1G2DH15_9BACT</name>
<gene>
    <name evidence="1" type="ORF">A2942_01590</name>
</gene>
<organism evidence="1 2">
    <name type="scientific">Candidatus Lloydbacteria bacterium RIFCSPLOWO2_01_FULL_50_20</name>
    <dbReference type="NCBI Taxonomy" id="1798665"/>
    <lineage>
        <taxon>Bacteria</taxon>
        <taxon>Candidatus Lloydiibacteriota</taxon>
    </lineage>
</organism>
<comment type="caution">
    <text evidence="1">The sequence shown here is derived from an EMBL/GenBank/DDBJ whole genome shotgun (WGS) entry which is preliminary data.</text>
</comment>
<reference evidence="1 2" key="1">
    <citation type="journal article" date="2016" name="Nat. Commun.">
        <title>Thousands of microbial genomes shed light on interconnected biogeochemical processes in an aquifer system.</title>
        <authorList>
            <person name="Anantharaman K."/>
            <person name="Brown C.T."/>
            <person name="Hug L.A."/>
            <person name="Sharon I."/>
            <person name="Castelle C.J."/>
            <person name="Probst A.J."/>
            <person name="Thomas B.C."/>
            <person name="Singh A."/>
            <person name="Wilkins M.J."/>
            <person name="Karaoz U."/>
            <person name="Brodie E.L."/>
            <person name="Williams K.H."/>
            <person name="Hubbard S.S."/>
            <person name="Banfield J.F."/>
        </authorList>
    </citation>
    <scope>NUCLEOTIDE SEQUENCE [LARGE SCALE GENOMIC DNA]</scope>
</reference>
<dbReference type="EMBL" id="MHLP01000016">
    <property type="protein sequence ID" value="OGZ12866.1"/>
    <property type="molecule type" value="Genomic_DNA"/>
</dbReference>
<protein>
    <submittedName>
        <fullName evidence="1">Uncharacterized protein</fullName>
    </submittedName>
</protein>
<evidence type="ECO:0000313" key="1">
    <source>
        <dbReference type="EMBL" id="OGZ12866.1"/>
    </source>
</evidence>
<dbReference type="STRING" id="1798665.A2942_01590"/>
<evidence type="ECO:0000313" key="2">
    <source>
        <dbReference type="Proteomes" id="UP000178534"/>
    </source>
</evidence>